<sequence>MVTRAQQKILAEVNARTRGEKKRVQDGIPAAVKTTRLVLDHVAIGEPSEKPVLKGSERFPTLESERVGPPKRKAKDKVSCAPQDAPVSPSSPVIAPLPPSSPVATPLPLSHDSINQTPINRPAQDFVASINGTPIPDRNRYQLDPFLRQSVLETANGQSSPFPGSSPSPIDFLPTKLEDEDEDDSEQNEEEEQEKEDDEKQQEEEEDEEEEEEEEQQEGDKSPDSGDEYIARRKKVSQGKRPNFGPTSKKAMSRATKLAKPSGSKGSSRSAKTTKSLQSRSSAAPSGAANINLSTNSDNDNETDNDGNHKQNKDEDDEDRAKGRLSKGLMAEANRIRERYDSDIRDLARKAKKSEAAIRSAMGVTVKDPRSLNAWNVFQHYQRAEDGENYQREPGQSEAEYRGEIQRRYQELLALSEEEKDRTIAELIEWYNSKLDAYTAVERVQGVGKNRLRKLAKPFMDRARMVYETQELCVFGWAVDPLTSTTIQWGADPLFEAMRNQNVSNMTLQATDYGALIHVQHMRRKQESVLAPEKQSIIDRYSDNKTVVRSLISNLFVVLFNEASPDANITHMSWGDEFAKLCLDHKVCLHGWPDVKHVPGVPGENGLKEASALPVPSGRKILKARIRFWQSLSAEDAVDEEEPLLEDDLVRFVPWDDEIRSYALQDLADIPIQSKLYRLRVQARGMDLNNTDSEDNDNDDENQHEEGDEGVPASKSGKAHQKRDLGKGVFVSRVRKTASWRATEEGSSDSKDSDTNDENQHSGEEDEGVRTSKSGKPWPKQDHRKGGSGSHVRQTAPLRTTKALDARIHASETRGGEGRASGLSAEEERVLCIALTKLNQLAEGEEGEGEQRVGRNQSRKRRHSSDSEVDSGFDDAHRRRALDRLDRLSNGGGTGEGEMGKAEQRKGKRSGAGATEVPRKKTKLGDRAEKPTNIRPVKWRRRGEGRQERQN</sequence>
<feature type="compositionally biased region" description="Low complexity" evidence="2">
    <location>
        <begin position="85"/>
        <end position="94"/>
    </location>
</feature>
<feature type="compositionally biased region" description="Acidic residues" evidence="2">
    <location>
        <begin position="178"/>
        <end position="217"/>
    </location>
</feature>
<organism evidence="3 4">
    <name type="scientific">Lentinula detonsa</name>
    <dbReference type="NCBI Taxonomy" id="2804962"/>
    <lineage>
        <taxon>Eukaryota</taxon>
        <taxon>Fungi</taxon>
        <taxon>Dikarya</taxon>
        <taxon>Basidiomycota</taxon>
        <taxon>Agaricomycotina</taxon>
        <taxon>Agaricomycetes</taxon>
        <taxon>Agaricomycetidae</taxon>
        <taxon>Agaricales</taxon>
        <taxon>Marasmiineae</taxon>
        <taxon>Omphalotaceae</taxon>
        <taxon>Lentinula</taxon>
    </lineage>
</organism>
<feature type="region of interest" description="Disordered" evidence="2">
    <location>
        <begin position="687"/>
        <end position="825"/>
    </location>
</feature>
<evidence type="ECO:0000256" key="1">
    <source>
        <dbReference type="SAM" id="Coils"/>
    </source>
</evidence>
<dbReference type="AlphaFoldDB" id="A0A9W8NU71"/>
<gene>
    <name evidence="3" type="ORF">DFH05DRAFT_1579591</name>
</gene>
<evidence type="ECO:0000313" key="3">
    <source>
        <dbReference type="EMBL" id="KAJ3740889.1"/>
    </source>
</evidence>
<feature type="region of interest" description="Disordered" evidence="2">
    <location>
        <begin position="838"/>
        <end position="951"/>
    </location>
</feature>
<feature type="compositionally biased region" description="Basic and acidic residues" evidence="2">
    <location>
        <begin position="942"/>
        <end position="951"/>
    </location>
</feature>
<keyword evidence="1" id="KW-0175">Coiled coil</keyword>
<protein>
    <submittedName>
        <fullName evidence="3">Uncharacterized protein</fullName>
    </submittedName>
</protein>
<feature type="compositionally biased region" description="Low complexity" evidence="2">
    <location>
        <begin position="159"/>
        <end position="169"/>
    </location>
</feature>
<dbReference type="Proteomes" id="UP001142393">
    <property type="component" value="Unassembled WGS sequence"/>
</dbReference>
<evidence type="ECO:0000256" key="2">
    <source>
        <dbReference type="SAM" id="MobiDB-lite"/>
    </source>
</evidence>
<accession>A0A9W8NU71</accession>
<feature type="coiled-coil region" evidence="1">
    <location>
        <begin position="330"/>
        <end position="357"/>
    </location>
</feature>
<feature type="region of interest" description="Disordered" evidence="2">
    <location>
        <begin position="46"/>
        <end position="330"/>
    </location>
</feature>
<feature type="compositionally biased region" description="Basic and acidic residues" evidence="2">
    <location>
        <begin position="874"/>
        <end position="887"/>
    </location>
</feature>
<feature type="compositionally biased region" description="Basic and acidic residues" evidence="2">
    <location>
        <begin position="47"/>
        <end position="57"/>
    </location>
</feature>
<reference evidence="3 4" key="1">
    <citation type="journal article" date="2023" name="Proc. Natl. Acad. Sci. U.S.A.">
        <title>A global phylogenomic analysis of the shiitake genus Lentinula.</title>
        <authorList>
            <person name="Sierra-Patev S."/>
            <person name="Min B."/>
            <person name="Naranjo-Ortiz M."/>
            <person name="Looney B."/>
            <person name="Konkel Z."/>
            <person name="Slot J.C."/>
            <person name="Sakamoto Y."/>
            <person name="Steenwyk J.L."/>
            <person name="Rokas A."/>
            <person name="Carro J."/>
            <person name="Camarero S."/>
            <person name="Ferreira P."/>
            <person name="Molpeceres G."/>
            <person name="Ruiz-Duenas F.J."/>
            <person name="Serrano A."/>
            <person name="Henrissat B."/>
            <person name="Drula E."/>
            <person name="Hughes K.W."/>
            <person name="Mata J.L."/>
            <person name="Ishikawa N.K."/>
            <person name="Vargas-Isla R."/>
            <person name="Ushijima S."/>
            <person name="Smith C.A."/>
            <person name="Donoghue J."/>
            <person name="Ahrendt S."/>
            <person name="Andreopoulos W."/>
            <person name="He G."/>
            <person name="LaButti K."/>
            <person name="Lipzen A."/>
            <person name="Ng V."/>
            <person name="Riley R."/>
            <person name="Sandor L."/>
            <person name="Barry K."/>
            <person name="Martinez A.T."/>
            <person name="Xiao Y."/>
            <person name="Gibbons J.G."/>
            <person name="Terashima K."/>
            <person name="Grigoriev I.V."/>
            <person name="Hibbett D."/>
        </authorList>
    </citation>
    <scope>NUCLEOTIDE SEQUENCE [LARGE SCALE GENOMIC DNA]</scope>
    <source>
        <strain evidence="3 4">TFB7810</strain>
    </source>
</reference>
<comment type="caution">
    <text evidence="3">The sequence shown here is derived from an EMBL/GenBank/DDBJ whole genome shotgun (WGS) entry which is preliminary data.</text>
</comment>
<name>A0A9W8NU71_9AGAR</name>
<feature type="compositionally biased region" description="Polar residues" evidence="2">
    <location>
        <begin position="264"/>
        <end position="284"/>
    </location>
</feature>
<feature type="compositionally biased region" description="Basic and acidic residues" evidence="2">
    <location>
        <begin position="742"/>
        <end position="763"/>
    </location>
</feature>
<keyword evidence="4" id="KW-1185">Reference proteome</keyword>
<feature type="compositionally biased region" description="Basic and acidic residues" evidence="2">
    <location>
        <begin position="917"/>
        <end position="932"/>
    </location>
</feature>
<feature type="compositionally biased region" description="Basic and acidic residues" evidence="2">
    <location>
        <begin position="802"/>
        <end position="817"/>
    </location>
</feature>
<feature type="compositionally biased region" description="Acidic residues" evidence="2">
    <location>
        <begin position="692"/>
        <end position="709"/>
    </location>
</feature>
<evidence type="ECO:0000313" key="4">
    <source>
        <dbReference type="Proteomes" id="UP001142393"/>
    </source>
</evidence>
<proteinExistence type="predicted"/>
<dbReference type="EMBL" id="JANVFU010000013">
    <property type="protein sequence ID" value="KAJ3740889.1"/>
    <property type="molecule type" value="Genomic_DNA"/>
</dbReference>